<feature type="domain" description="SH3" evidence="5">
    <location>
        <begin position="275"/>
        <end position="335"/>
    </location>
</feature>
<feature type="compositionally biased region" description="Polar residues" evidence="3">
    <location>
        <begin position="373"/>
        <end position="390"/>
    </location>
</feature>
<keyword evidence="1 2" id="KW-0728">SH3 domain</keyword>
<keyword evidence="4" id="KW-0472">Membrane</keyword>
<feature type="compositionally biased region" description="Low complexity" evidence="3">
    <location>
        <begin position="77"/>
        <end position="88"/>
    </location>
</feature>
<feature type="region of interest" description="Disordered" evidence="3">
    <location>
        <begin position="77"/>
        <end position="123"/>
    </location>
</feature>
<protein>
    <recommendedName>
        <fullName evidence="5">SH3 domain-containing protein</fullName>
    </recommendedName>
</protein>
<name>A0A409Y844_9AGAR</name>
<evidence type="ECO:0000256" key="3">
    <source>
        <dbReference type="SAM" id="MobiDB-lite"/>
    </source>
</evidence>
<evidence type="ECO:0000256" key="2">
    <source>
        <dbReference type="PROSITE-ProRule" id="PRU00192"/>
    </source>
</evidence>
<dbReference type="EMBL" id="NHTK01001369">
    <property type="protein sequence ID" value="PPQ99091.1"/>
    <property type="molecule type" value="Genomic_DNA"/>
</dbReference>
<evidence type="ECO:0000313" key="7">
    <source>
        <dbReference type="Proteomes" id="UP000284842"/>
    </source>
</evidence>
<gene>
    <name evidence="6" type="ORF">CVT24_009359</name>
</gene>
<evidence type="ECO:0000256" key="1">
    <source>
        <dbReference type="ARBA" id="ARBA00022443"/>
    </source>
</evidence>
<dbReference type="SMART" id="SM00326">
    <property type="entry name" value="SH3"/>
    <property type="match status" value="1"/>
</dbReference>
<dbReference type="InterPro" id="IPR001452">
    <property type="entry name" value="SH3_domain"/>
</dbReference>
<dbReference type="OrthoDB" id="5340910at2759"/>
<dbReference type="InParanoid" id="A0A409Y844"/>
<evidence type="ECO:0000256" key="4">
    <source>
        <dbReference type="SAM" id="Phobius"/>
    </source>
</evidence>
<dbReference type="Gene3D" id="2.30.30.40">
    <property type="entry name" value="SH3 Domains"/>
    <property type="match status" value="1"/>
</dbReference>
<dbReference type="STRING" id="181874.A0A409Y844"/>
<keyword evidence="7" id="KW-1185">Reference proteome</keyword>
<organism evidence="6 7">
    <name type="scientific">Panaeolus cyanescens</name>
    <dbReference type="NCBI Taxonomy" id="181874"/>
    <lineage>
        <taxon>Eukaryota</taxon>
        <taxon>Fungi</taxon>
        <taxon>Dikarya</taxon>
        <taxon>Basidiomycota</taxon>
        <taxon>Agaricomycotina</taxon>
        <taxon>Agaricomycetes</taxon>
        <taxon>Agaricomycetidae</taxon>
        <taxon>Agaricales</taxon>
        <taxon>Agaricineae</taxon>
        <taxon>Galeropsidaceae</taxon>
        <taxon>Panaeolus</taxon>
    </lineage>
</organism>
<dbReference type="InterPro" id="IPR036028">
    <property type="entry name" value="SH3-like_dom_sf"/>
</dbReference>
<reference evidence="6 7" key="1">
    <citation type="journal article" date="2018" name="Evol. Lett.">
        <title>Horizontal gene cluster transfer increased hallucinogenic mushroom diversity.</title>
        <authorList>
            <person name="Reynolds H.T."/>
            <person name="Vijayakumar V."/>
            <person name="Gluck-Thaler E."/>
            <person name="Korotkin H.B."/>
            <person name="Matheny P.B."/>
            <person name="Slot J.C."/>
        </authorList>
    </citation>
    <scope>NUCLEOTIDE SEQUENCE [LARGE SCALE GENOMIC DNA]</scope>
    <source>
        <strain evidence="6 7">2629</strain>
    </source>
</reference>
<accession>A0A409Y844</accession>
<feature type="region of interest" description="Disordered" evidence="3">
    <location>
        <begin position="198"/>
        <end position="237"/>
    </location>
</feature>
<evidence type="ECO:0000259" key="5">
    <source>
        <dbReference type="PROSITE" id="PS50002"/>
    </source>
</evidence>
<dbReference type="Pfam" id="PF00018">
    <property type="entry name" value="SH3_1"/>
    <property type="match status" value="1"/>
</dbReference>
<sequence>MYVRHQRPGQQLQEQVQEYVLHDKRQTSDGLPGINGDRDGFSLTGPITITITRQTRLPLPTPTISSLTSLSLPASTSVQTNLPTSTASPLPPPSAPSTSPPVILSTTTGSSAPTTTSTSNETALPNAAATTTAVSGGVVAGIVISCVFLVGTVLFFVWRARSKKRRRRNRGIWSRSKALNMPAPVSNMDYGNEKGTYRFTSPTANEKISTSPTRQGPKRVPVPQLNPKEERPPSNAFDSGLTSPIISTFSSGTVLSVPYGSISQKLYAPPPPQMLSPFSAKVISTFIPNLPDELKIELDDIVRVLAEYDDGWALCMNTAGEQGMVPLECLDRGDSGVSVTRRSTLASQSSAPVSLAYLSMPEVPPLERRGSKRLSSLDPTSQPVKTYPTA</sequence>
<dbReference type="AlphaFoldDB" id="A0A409Y844"/>
<keyword evidence="4" id="KW-0812">Transmembrane</keyword>
<dbReference type="Proteomes" id="UP000284842">
    <property type="component" value="Unassembled WGS sequence"/>
</dbReference>
<dbReference type="SUPFAM" id="SSF50044">
    <property type="entry name" value="SH3-domain"/>
    <property type="match status" value="1"/>
</dbReference>
<feature type="region of interest" description="Disordered" evidence="3">
    <location>
        <begin position="366"/>
        <end position="390"/>
    </location>
</feature>
<feature type="compositionally biased region" description="Low complexity" evidence="3">
    <location>
        <begin position="100"/>
        <end position="123"/>
    </location>
</feature>
<evidence type="ECO:0000313" key="6">
    <source>
        <dbReference type="EMBL" id="PPQ99091.1"/>
    </source>
</evidence>
<dbReference type="PROSITE" id="PS50002">
    <property type="entry name" value="SH3"/>
    <property type="match status" value="1"/>
</dbReference>
<proteinExistence type="predicted"/>
<feature type="transmembrane region" description="Helical" evidence="4">
    <location>
        <begin position="134"/>
        <end position="158"/>
    </location>
</feature>
<feature type="compositionally biased region" description="Pro residues" evidence="3">
    <location>
        <begin position="89"/>
        <end position="99"/>
    </location>
</feature>
<feature type="compositionally biased region" description="Polar residues" evidence="3">
    <location>
        <begin position="198"/>
        <end position="214"/>
    </location>
</feature>
<comment type="caution">
    <text evidence="6">The sequence shown here is derived from an EMBL/GenBank/DDBJ whole genome shotgun (WGS) entry which is preliminary data.</text>
</comment>
<keyword evidence="4" id="KW-1133">Transmembrane helix</keyword>